<evidence type="ECO:0000256" key="3">
    <source>
        <dbReference type="ARBA" id="ARBA00023125"/>
    </source>
</evidence>
<dbReference type="PANTHER" id="PTHR30349:SF41">
    <property type="entry name" value="INTEGRASE_RECOMBINASE PROTEIN MJ0367-RELATED"/>
    <property type="match status" value="1"/>
</dbReference>
<dbReference type="Gene3D" id="1.10.150.130">
    <property type="match status" value="1"/>
</dbReference>
<evidence type="ECO:0000256" key="1">
    <source>
        <dbReference type="ARBA" id="ARBA00008857"/>
    </source>
</evidence>
<evidence type="ECO:0000313" key="7">
    <source>
        <dbReference type="Proteomes" id="UP000595420"/>
    </source>
</evidence>
<dbReference type="InterPro" id="IPR011010">
    <property type="entry name" value="DNA_brk_join_enz"/>
</dbReference>
<organism evidence="6 7">
    <name type="scientific">Acidithiobacillus ferrivorans</name>
    <dbReference type="NCBI Taxonomy" id="160808"/>
    <lineage>
        <taxon>Bacteria</taxon>
        <taxon>Pseudomonadati</taxon>
        <taxon>Pseudomonadota</taxon>
        <taxon>Acidithiobacillia</taxon>
        <taxon>Acidithiobacillales</taxon>
        <taxon>Acidithiobacillaceae</taxon>
        <taxon>Acidithiobacillus</taxon>
    </lineage>
</organism>
<keyword evidence="2" id="KW-0229">DNA integration</keyword>
<dbReference type="InterPro" id="IPR050090">
    <property type="entry name" value="Tyrosine_recombinase_XerCD"/>
</dbReference>
<evidence type="ECO:0000256" key="2">
    <source>
        <dbReference type="ARBA" id="ARBA00022908"/>
    </source>
</evidence>
<dbReference type="InterPro" id="IPR002104">
    <property type="entry name" value="Integrase_catalytic"/>
</dbReference>
<protein>
    <submittedName>
        <fullName evidence="6">Tyrosine-type recombinase/integrase</fullName>
    </submittedName>
</protein>
<dbReference type="GO" id="GO:0003677">
    <property type="term" value="F:DNA binding"/>
    <property type="evidence" value="ECO:0007669"/>
    <property type="project" value="UniProtKB-KW"/>
</dbReference>
<comment type="similarity">
    <text evidence="1">Belongs to the 'phage' integrase family.</text>
</comment>
<dbReference type="AlphaFoldDB" id="A0A7T4WEB8"/>
<proteinExistence type="inferred from homology"/>
<name>A0A7T4WEB8_9PROT</name>
<feature type="domain" description="Tyr recombinase" evidence="5">
    <location>
        <begin position="123"/>
        <end position="303"/>
    </location>
</feature>
<dbReference type="InterPro" id="IPR010998">
    <property type="entry name" value="Integrase_recombinase_N"/>
</dbReference>
<dbReference type="SUPFAM" id="SSF56349">
    <property type="entry name" value="DNA breaking-rejoining enzymes"/>
    <property type="match status" value="1"/>
</dbReference>
<dbReference type="PROSITE" id="PS51898">
    <property type="entry name" value="TYR_RECOMBINASE"/>
    <property type="match status" value="1"/>
</dbReference>
<accession>A0A7T4WEB8</accession>
<dbReference type="Gene3D" id="1.10.443.10">
    <property type="entry name" value="Intergrase catalytic core"/>
    <property type="match status" value="1"/>
</dbReference>
<keyword evidence="3" id="KW-0238">DNA-binding</keyword>
<reference evidence="6 7" key="1">
    <citation type="submission" date="2020-07" db="EMBL/GenBank/DDBJ databases">
        <title>Complete genome sequence analysis of Acidithiobacillus ferrivorans XJFY6S-08 reveals extreme environmental adaptation to alpine acid mine drainage.</title>
        <authorList>
            <person name="Yan L."/>
            <person name="Ni Y."/>
        </authorList>
    </citation>
    <scope>NUCLEOTIDE SEQUENCE [LARGE SCALE GENOMIC DNA]</scope>
    <source>
        <strain evidence="6 7">XJFY6S-08</strain>
    </source>
</reference>
<dbReference type="RefSeq" id="WP_198660738.1">
    <property type="nucleotide sequence ID" value="NZ_CP059488.1"/>
</dbReference>
<gene>
    <name evidence="6" type="ORF">H2515_01285</name>
</gene>
<dbReference type="PANTHER" id="PTHR30349">
    <property type="entry name" value="PHAGE INTEGRASE-RELATED"/>
    <property type="match status" value="1"/>
</dbReference>
<dbReference type="EMBL" id="CP059488">
    <property type="protein sequence ID" value="QQD73003.1"/>
    <property type="molecule type" value="Genomic_DNA"/>
</dbReference>
<dbReference type="GO" id="GO:0006310">
    <property type="term" value="P:DNA recombination"/>
    <property type="evidence" value="ECO:0007669"/>
    <property type="project" value="UniProtKB-KW"/>
</dbReference>
<keyword evidence="4" id="KW-0233">DNA recombination</keyword>
<evidence type="ECO:0000256" key="4">
    <source>
        <dbReference type="ARBA" id="ARBA00023172"/>
    </source>
</evidence>
<sequence>MIDVDGLTNRFTRWLVGPNFRNPYSVATIRLYGVTVRRFLEFVDFDGVMEIQEVSIHLVRKYVVSGKIGAIAPKNTQTVRSSSLVLFFDYLESNEENFGNPAREFVDDQKRKSGGRGGRTASRLKTVLEWDEIDRLRFEAGRLETIAGIRDAALIGLILDTGLRASEVCGLTIADGDGYLAGRLKVIGKGDKERLVRFEPHHAPRMQSWLRTRRRLTTRDGSLFVTDQGNGLTIAMLYMIVSRLLERADIHKTQQGPHLLRHTAASMWLAKGIELKQVQENLGHSNIGTTSRYLHLLEDSRNP</sequence>
<dbReference type="Pfam" id="PF00589">
    <property type="entry name" value="Phage_integrase"/>
    <property type="match status" value="1"/>
</dbReference>
<dbReference type="GO" id="GO:0015074">
    <property type="term" value="P:DNA integration"/>
    <property type="evidence" value="ECO:0007669"/>
    <property type="project" value="UniProtKB-KW"/>
</dbReference>
<evidence type="ECO:0000313" key="6">
    <source>
        <dbReference type="EMBL" id="QQD73003.1"/>
    </source>
</evidence>
<dbReference type="Proteomes" id="UP000595420">
    <property type="component" value="Chromosome"/>
</dbReference>
<dbReference type="InterPro" id="IPR013762">
    <property type="entry name" value="Integrase-like_cat_sf"/>
</dbReference>
<evidence type="ECO:0000259" key="5">
    <source>
        <dbReference type="PROSITE" id="PS51898"/>
    </source>
</evidence>